<keyword evidence="3" id="KW-0255">Endonuclease</keyword>
<dbReference type="REBASE" id="485558">
    <property type="entry name" value="S.VbaT37ORF7345P"/>
</dbReference>
<dbReference type="Gene3D" id="1.10.287.1120">
    <property type="entry name" value="Bipartite methylase S protein"/>
    <property type="match status" value="1"/>
</dbReference>
<name>A0A6B3L921_9BACT</name>
<dbReference type="KEGG" id="soa:G3M56_007340"/>
<dbReference type="GO" id="GO:0003677">
    <property type="term" value="F:DNA binding"/>
    <property type="evidence" value="ECO:0007669"/>
    <property type="project" value="UniProtKB-KW"/>
</dbReference>
<dbReference type="AlphaFoldDB" id="A0A6B3L921"/>
<dbReference type="EMBL" id="CP066776">
    <property type="protein sequence ID" value="QQL43718.1"/>
    <property type="molecule type" value="Genomic_DNA"/>
</dbReference>
<reference evidence="3 4" key="1">
    <citation type="submission" date="2020-12" db="EMBL/GenBank/DDBJ databases">
        <title>Sulforoseuscoccus oceanibium gen. nov., sp. nov., a representative of the phylum Verrucomicrobia with special cytoplasmic membrane, and proposal of Sulforoseuscoccusaceae fam. nov.</title>
        <authorList>
            <person name="Xi F."/>
        </authorList>
    </citation>
    <scope>NUCLEOTIDE SEQUENCE [LARGE SCALE GENOMIC DNA]</scope>
    <source>
        <strain evidence="3 4">T37</strain>
    </source>
</reference>
<protein>
    <submittedName>
        <fullName evidence="3">Restriction endonuclease subunit S</fullName>
    </submittedName>
</protein>
<keyword evidence="4" id="KW-1185">Reference proteome</keyword>
<dbReference type="Gene3D" id="3.90.220.20">
    <property type="entry name" value="DNA methylase specificity domains"/>
    <property type="match status" value="2"/>
</dbReference>
<proteinExistence type="predicted"/>
<evidence type="ECO:0000313" key="4">
    <source>
        <dbReference type="Proteomes" id="UP000475117"/>
    </source>
</evidence>
<dbReference type="Proteomes" id="UP000475117">
    <property type="component" value="Chromosome"/>
</dbReference>
<sequence length="433" mass="48383">MSFPRYPKYKDIGVQWLGEVPEHWEVKPLWTAFRRIKRTGYPDEELLSVYRDLGVIPKASRNDNFNKPSEDLSGYQLVEPGDLAINKMKAWQGSVAISDHRGIVSPAYFVLRALHKEESRFLHYLMRSPRYITGYLSNSKGIRVNQWDLQPELHSRMPLVFPPLTEQRAIAAFLDRETAKIDALIEEQGRLIALLKEKRQALISHAVTKGLTPKAPLKPSGIEWLGDIPEHWEVKKLKHLGEAIIGLTYGPGDIVDESCGTLVLRSSNVQKGQISFNDNVYVCCEIPEKLITRPGDILICSRNGSRALIGKNATITEQSQGLTFGAFMTIYRSPDSAFIGCVLNSPLFEFQAGAFMTSTINQLTIGVLNNFEIPYPPADERAAIATHLANENNKLDTLTAEAERAIELLQERRTALISAAVTGQIDVSQEVSA</sequence>
<dbReference type="InterPro" id="IPR044946">
    <property type="entry name" value="Restrct_endonuc_typeI_TRD_sf"/>
</dbReference>
<dbReference type="GO" id="GO:0004519">
    <property type="term" value="F:endonuclease activity"/>
    <property type="evidence" value="ECO:0007669"/>
    <property type="project" value="UniProtKB-KW"/>
</dbReference>
<evidence type="ECO:0000256" key="2">
    <source>
        <dbReference type="ARBA" id="ARBA00023125"/>
    </source>
</evidence>
<keyword evidence="3" id="KW-0378">Hydrolase</keyword>
<dbReference type="GO" id="GO:0009307">
    <property type="term" value="P:DNA restriction-modification system"/>
    <property type="evidence" value="ECO:0007669"/>
    <property type="project" value="UniProtKB-KW"/>
</dbReference>
<dbReference type="PANTHER" id="PTHR43140:SF1">
    <property type="entry name" value="TYPE I RESTRICTION ENZYME ECOKI SPECIFICITY SUBUNIT"/>
    <property type="match status" value="1"/>
</dbReference>
<dbReference type="InterPro" id="IPR051212">
    <property type="entry name" value="Type-I_RE_S_subunit"/>
</dbReference>
<keyword evidence="1" id="KW-0680">Restriction system</keyword>
<accession>A0A6B3L921</accession>
<dbReference type="PANTHER" id="PTHR43140">
    <property type="entry name" value="TYPE-1 RESTRICTION ENZYME ECOKI SPECIFICITY PROTEIN"/>
    <property type="match status" value="1"/>
</dbReference>
<evidence type="ECO:0000313" key="3">
    <source>
        <dbReference type="EMBL" id="QQL43718.1"/>
    </source>
</evidence>
<evidence type="ECO:0000256" key="1">
    <source>
        <dbReference type="ARBA" id="ARBA00022747"/>
    </source>
</evidence>
<keyword evidence="3" id="KW-0540">Nuclease</keyword>
<dbReference type="SUPFAM" id="SSF116734">
    <property type="entry name" value="DNA methylase specificity domain"/>
    <property type="match status" value="2"/>
</dbReference>
<dbReference type="RefSeq" id="WP_164361605.1">
    <property type="nucleotide sequence ID" value="NZ_CP066776.1"/>
</dbReference>
<gene>
    <name evidence="3" type="ORF">G3M56_007340</name>
</gene>
<organism evidence="3 4">
    <name type="scientific">Sulfuriroseicoccus oceanibius</name>
    <dbReference type="NCBI Taxonomy" id="2707525"/>
    <lineage>
        <taxon>Bacteria</taxon>
        <taxon>Pseudomonadati</taxon>
        <taxon>Verrucomicrobiota</taxon>
        <taxon>Verrucomicrobiia</taxon>
        <taxon>Verrucomicrobiales</taxon>
        <taxon>Verrucomicrobiaceae</taxon>
        <taxon>Sulfuriroseicoccus</taxon>
    </lineage>
</organism>
<dbReference type="CDD" id="cd17265">
    <property type="entry name" value="RMtype1_S_Eco4255III-TRD2-CR2_like"/>
    <property type="match status" value="1"/>
</dbReference>
<keyword evidence="2" id="KW-0238">DNA-binding</keyword>